<dbReference type="SMART" id="SM00091">
    <property type="entry name" value="PAS"/>
    <property type="match status" value="2"/>
</dbReference>
<dbReference type="InterPro" id="IPR001610">
    <property type="entry name" value="PAC"/>
</dbReference>
<dbReference type="InterPro" id="IPR052162">
    <property type="entry name" value="Sensor_kinase/Photoreceptor"/>
</dbReference>
<dbReference type="InterPro" id="IPR003594">
    <property type="entry name" value="HATPase_dom"/>
</dbReference>
<dbReference type="SMART" id="SM00086">
    <property type="entry name" value="PAC"/>
    <property type="match status" value="2"/>
</dbReference>
<evidence type="ECO:0000256" key="3">
    <source>
        <dbReference type="ARBA" id="ARBA00022553"/>
    </source>
</evidence>
<keyword evidence="10" id="KW-1185">Reference proteome</keyword>
<evidence type="ECO:0000259" key="7">
    <source>
        <dbReference type="PROSITE" id="PS50112"/>
    </source>
</evidence>
<dbReference type="InterPro" id="IPR003661">
    <property type="entry name" value="HisK_dim/P_dom"/>
</dbReference>
<keyword evidence="5" id="KW-0418">Kinase</keyword>
<reference evidence="9" key="1">
    <citation type="submission" date="2020-01" db="EMBL/GenBank/DDBJ databases">
        <authorList>
            <person name="Seo Y.L."/>
        </authorList>
    </citation>
    <scope>NUCLEOTIDE SEQUENCE</scope>
    <source>
        <strain evidence="9">R11</strain>
    </source>
</reference>
<evidence type="ECO:0000259" key="6">
    <source>
        <dbReference type="PROSITE" id="PS50109"/>
    </source>
</evidence>
<keyword evidence="3" id="KW-0597">Phosphoprotein</keyword>
<evidence type="ECO:0000256" key="1">
    <source>
        <dbReference type="ARBA" id="ARBA00000085"/>
    </source>
</evidence>
<protein>
    <recommendedName>
        <fullName evidence="2">histidine kinase</fullName>
        <ecNumber evidence="2">2.7.13.3</ecNumber>
    </recommendedName>
</protein>
<dbReference type="InterPro" id="IPR036890">
    <property type="entry name" value="HATPase_C_sf"/>
</dbReference>
<dbReference type="GO" id="GO:0000155">
    <property type="term" value="F:phosphorelay sensor kinase activity"/>
    <property type="evidence" value="ECO:0007669"/>
    <property type="project" value="InterPro"/>
</dbReference>
<name>A0A965ZIS4_9SPHI</name>
<evidence type="ECO:0000256" key="5">
    <source>
        <dbReference type="ARBA" id="ARBA00022777"/>
    </source>
</evidence>
<evidence type="ECO:0000259" key="8">
    <source>
        <dbReference type="PROSITE" id="PS50113"/>
    </source>
</evidence>
<dbReference type="CDD" id="cd00130">
    <property type="entry name" value="PAS"/>
    <property type="match status" value="1"/>
</dbReference>
<keyword evidence="4" id="KW-0808">Transferase</keyword>
<dbReference type="Pfam" id="PF13596">
    <property type="entry name" value="PAS_10"/>
    <property type="match status" value="1"/>
</dbReference>
<evidence type="ECO:0000313" key="10">
    <source>
        <dbReference type="Proteomes" id="UP000638732"/>
    </source>
</evidence>
<dbReference type="SUPFAM" id="SSF47384">
    <property type="entry name" value="Homodimeric domain of signal transducing histidine kinase"/>
    <property type="match status" value="1"/>
</dbReference>
<dbReference type="SMART" id="SM00387">
    <property type="entry name" value="HATPase_c"/>
    <property type="match status" value="1"/>
</dbReference>
<dbReference type="Pfam" id="PF13426">
    <property type="entry name" value="PAS_9"/>
    <property type="match status" value="1"/>
</dbReference>
<dbReference type="RefSeq" id="WP_166586790.1">
    <property type="nucleotide sequence ID" value="NZ_WWEO01000043.1"/>
</dbReference>
<dbReference type="PRINTS" id="PR00344">
    <property type="entry name" value="BCTRLSENSOR"/>
</dbReference>
<evidence type="ECO:0000313" key="9">
    <source>
        <dbReference type="EMBL" id="NCD70842.1"/>
    </source>
</evidence>
<reference evidence="9" key="2">
    <citation type="submission" date="2020-10" db="EMBL/GenBank/DDBJ databases">
        <title>Mucilaginibacter sp. nov., isolated from soil.</title>
        <authorList>
            <person name="Jeon C.O."/>
        </authorList>
    </citation>
    <scope>NUCLEOTIDE SEQUENCE</scope>
    <source>
        <strain evidence="9">R11</strain>
    </source>
</reference>
<comment type="catalytic activity">
    <reaction evidence="1">
        <text>ATP + protein L-histidine = ADP + protein N-phospho-L-histidine.</text>
        <dbReference type="EC" id="2.7.13.3"/>
    </reaction>
</comment>
<sequence length="514" mass="58176">MHSSDVQQSLDQKLLQLLVASVKDYAIFMIDPQGYIMSWNQGAERTKGYTEEEAIGRHISIFYTPEDQVKGAPMHNLALALKHGSHESEGWRVRKDGSKFWADVVFTPLYDDNHKHIGFAKVTRDITERKQEEDRKLAANVSSRKQAEESLIRSEANLRSVFENTDVAILLMDSDLRIMAFNQNAYNFCLDKNNKELKIGDSAYNAFRKARESINKNIHKQVLNGETISYEASYIPTEGPVEWYEVKWFGVRNKDKIVGVIITIKDITVRKQLEIDRDKITTDLVQRNKDLEQFAYIVSHNLRAPVANIVGLSNMLSTLDPDEQERASICESIATAIHNLDNVVVDLNTILQVDGQVIEQPEPVSLQQLVREVEIGIGDLIRDSHATLLCDFEAIDTLTMRKGYLHSIFHNLIVNGIKYRRDNAAPVIKISSRIANGNIVIIFKDNGKGIDLSTHSSRLFGLYQRFDTSVDGKGMGLFMVKTQVETLGGTIEVESKLNQGTKFLIEFPMEKSDV</sequence>
<dbReference type="CDD" id="cd00082">
    <property type="entry name" value="HisKA"/>
    <property type="match status" value="1"/>
</dbReference>
<dbReference type="InterPro" id="IPR004358">
    <property type="entry name" value="Sig_transdc_His_kin-like_C"/>
</dbReference>
<dbReference type="InterPro" id="IPR005467">
    <property type="entry name" value="His_kinase_dom"/>
</dbReference>
<dbReference type="PROSITE" id="PS50109">
    <property type="entry name" value="HIS_KIN"/>
    <property type="match status" value="1"/>
</dbReference>
<organism evidence="9 10">
    <name type="scientific">Mucilaginibacter agri</name>
    <dbReference type="NCBI Taxonomy" id="2695265"/>
    <lineage>
        <taxon>Bacteria</taxon>
        <taxon>Pseudomonadati</taxon>
        <taxon>Bacteroidota</taxon>
        <taxon>Sphingobacteriia</taxon>
        <taxon>Sphingobacteriales</taxon>
        <taxon>Sphingobacteriaceae</taxon>
        <taxon>Mucilaginibacter</taxon>
    </lineage>
</organism>
<feature type="domain" description="PAS" evidence="7">
    <location>
        <begin position="27"/>
        <end position="84"/>
    </location>
</feature>
<dbReference type="PROSITE" id="PS50113">
    <property type="entry name" value="PAC"/>
    <property type="match status" value="1"/>
</dbReference>
<feature type="domain" description="Histidine kinase" evidence="6">
    <location>
        <begin position="297"/>
        <end position="511"/>
    </location>
</feature>
<dbReference type="SUPFAM" id="SSF55874">
    <property type="entry name" value="ATPase domain of HSP90 chaperone/DNA topoisomerase II/histidine kinase"/>
    <property type="match status" value="1"/>
</dbReference>
<dbReference type="InterPro" id="IPR036097">
    <property type="entry name" value="HisK_dim/P_sf"/>
</dbReference>
<dbReference type="AlphaFoldDB" id="A0A965ZIS4"/>
<dbReference type="Proteomes" id="UP000638732">
    <property type="component" value="Unassembled WGS sequence"/>
</dbReference>
<comment type="caution">
    <text evidence="9">The sequence shown here is derived from an EMBL/GenBank/DDBJ whole genome shotgun (WGS) entry which is preliminary data.</text>
</comment>
<dbReference type="PROSITE" id="PS50112">
    <property type="entry name" value="PAS"/>
    <property type="match status" value="1"/>
</dbReference>
<dbReference type="Pfam" id="PF02518">
    <property type="entry name" value="HATPase_c"/>
    <property type="match status" value="1"/>
</dbReference>
<evidence type="ECO:0000256" key="4">
    <source>
        <dbReference type="ARBA" id="ARBA00022679"/>
    </source>
</evidence>
<dbReference type="Gene3D" id="1.10.287.130">
    <property type="match status" value="1"/>
</dbReference>
<proteinExistence type="predicted"/>
<dbReference type="InterPro" id="IPR035965">
    <property type="entry name" value="PAS-like_dom_sf"/>
</dbReference>
<dbReference type="NCBIfam" id="TIGR00229">
    <property type="entry name" value="sensory_box"/>
    <property type="match status" value="2"/>
</dbReference>
<dbReference type="EC" id="2.7.13.3" evidence="2"/>
<dbReference type="InterPro" id="IPR000014">
    <property type="entry name" value="PAS"/>
</dbReference>
<dbReference type="EMBL" id="WWEO01000043">
    <property type="protein sequence ID" value="NCD70842.1"/>
    <property type="molecule type" value="Genomic_DNA"/>
</dbReference>
<dbReference type="InterPro" id="IPR000700">
    <property type="entry name" value="PAS-assoc_C"/>
</dbReference>
<accession>A0A965ZIS4</accession>
<dbReference type="Gene3D" id="3.30.565.10">
    <property type="entry name" value="Histidine kinase-like ATPase, C-terminal domain"/>
    <property type="match status" value="1"/>
</dbReference>
<evidence type="ECO:0000256" key="2">
    <source>
        <dbReference type="ARBA" id="ARBA00012438"/>
    </source>
</evidence>
<gene>
    <name evidence="9" type="ORF">GSY63_15870</name>
</gene>
<feature type="domain" description="PAC" evidence="8">
    <location>
        <begin position="86"/>
        <end position="138"/>
    </location>
</feature>
<dbReference type="PANTHER" id="PTHR43304">
    <property type="entry name" value="PHYTOCHROME-LIKE PROTEIN CPH1"/>
    <property type="match status" value="1"/>
</dbReference>
<dbReference type="PANTHER" id="PTHR43304:SF1">
    <property type="entry name" value="PAC DOMAIN-CONTAINING PROTEIN"/>
    <property type="match status" value="1"/>
</dbReference>
<dbReference type="SUPFAM" id="SSF55785">
    <property type="entry name" value="PYP-like sensor domain (PAS domain)"/>
    <property type="match status" value="2"/>
</dbReference>
<dbReference type="Gene3D" id="3.30.450.20">
    <property type="entry name" value="PAS domain"/>
    <property type="match status" value="2"/>
</dbReference>